<dbReference type="AlphaFoldDB" id="A0A0F9TYX6"/>
<proteinExistence type="predicted"/>
<evidence type="ECO:0000313" key="1">
    <source>
        <dbReference type="EMBL" id="KKN86200.1"/>
    </source>
</evidence>
<comment type="caution">
    <text evidence="1">The sequence shown here is derived from an EMBL/GenBank/DDBJ whole genome shotgun (WGS) entry which is preliminary data.</text>
</comment>
<dbReference type="EMBL" id="LAZR01000150">
    <property type="protein sequence ID" value="KKN86200.1"/>
    <property type="molecule type" value="Genomic_DNA"/>
</dbReference>
<reference evidence="1" key="1">
    <citation type="journal article" date="2015" name="Nature">
        <title>Complex archaea that bridge the gap between prokaryotes and eukaryotes.</title>
        <authorList>
            <person name="Spang A."/>
            <person name="Saw J.H."/>
            <person name="Jorgensen S.L."/>
            <person name="Zaremba-Niedzwiedzka K."/>
            <person name="Martijn J."/>
            <person name="Lind A.E."/>
            <person name="van Eijk R."/>
            <person name="Schleper C."/>
            <person name="Guy L."/>
            <person name="Ettema T.J."/>
        </authorList>
    </citation>
    <scope>NUCLEOTIDE SEQUENCE</scope>
</reference>
<sequence length="69" mass="7709">MASTTTDIPRAPLFSRIRISAGIRLFAHRCMLAREISALRLVSQRISNPEIFDARIAEISAELVALRKS</sequence>
<accession>A0A0F9TYX6</accession>
<protein>
    <submittedName>
        <fullName evidence="1">Uncharacterized protein</fullName>
    </submittedName>
</protein>
<name>A0A0F9TYX6_9ZZZZ</name>
<organism evidence="1">
    <name type="scientific">marine sediment metagenome</name>
    <dbReference type="NCBI Taxonomy" id="412755"/>
    <lineage>
        <taxon>unclassified sequences</taxon>
        <taxon>metagenomes</taxon>
        <taxon>ecological metagenomes</taxon>
    </lineage>
</organism>
<gene>
    <name evidence="1" type="ORF">LCGC14_0270690</name>
</gene>